<comment type="caution">
    <text evidence="3">The sequence shown here is derived from an EMBL/GenBank/DDBJ whole genome shotgun (WGS) entry which is preliminary data.</text>
</comment>
<gene>
    <name evidence="3" type="ORF">GCM10007852_05420</name>
</gene>
<sequence length="255" mass="28152">MNRITLISVLIAFAAFSTFTAIASQGSNSTANDPLFTFVPSETADFTAEQENRIKKITVKVIAKVQKSFPSLSNKINFNFLMEDRDLTIVNGVAGRADRANSIEINISSIYAGGVDKAIDDSLKRTLFHELHHIARGWLVLETKFGYGIDIAAINEGLAEVYSELEAGHSNANYTGNPDFDAWTKEILALPVQAHSEYAQWMFQHSDGRQAIGYRTGAWIVKKAMAASGKDIEELTQMSVKDIYAAAGYKFRNND</sequence>
<proteinExistence type="predicted"/>
<evidence type="ECO:0000313" key="4">
    <source>
        <dbReference type="Proteomes" id="UP001156601"/>
    </source>
</evidence>
<name>A0AA37WIP9_9ALTE</name>
<dbReference type="Proteomes" id="UP001156601">
    <property type="component" value="Unassembled WGS sequence"/>
</dbReference>
<evidence type="ECO:0000313" key="3">
    <source>
        <dbReference type="EMBL" id="GLR69634.1"/>
    </source>
</evidence>
<dbReference type="AlphaFoldDB" id="A0AA37WIP9"/>
<dbReference type="Pfam" id="PF10026">
    <property type="entry name" value="DUF2268"/>
    <property type="match status" value="1"/>
</dbReference>
<organism evidence="3 4">
    <name type="scientific">Agaribacter marinus</name>
    <dbReference type="NCBI Taxonomy" id="1431249"/>
    <lineage>
        <taxon>Bacteria</taxon>
        <taxon>Pseudomonadati</taxon>
        <taxon>Pseudomonadota</taxon>
        <taxon>Gammaproteobacteria</taxon>
        <taxon>Alteromonadales</taxon>
        <taxon>Alteromonadaceae</taxon>
        <taxon>Agaribacter</taxon>
    </lineage>
</organism>
<feature type="chain" id="PRO_5041320846" description="DUF2268 domain-containing protein" evidence="1">
    <location>
        <begin position="24"/>
        <end position="255"/>
    </location>
</feature>
<protein>
    <recommendedName>
        <fullName evidence="2">DUF2268 domain-containing protein</fullName>
    </recommendedName>
</protein>
<reference evidence="3" key="1">
    <citation type="journal article" date="2014" name="Int. J. Syst. Evol. Microbiol.">
        <title>Complete genome sequence of Corynebacterium casei LMG S-19264T (=DSM 44701T), isolated from a smear-ripened cheese.</title>
        <authorList>
            <consortium name="US DOE Joint Genome Institute (JGI-PGF)"/>
            <person name="Walter F."/>
            <person name="Albersmeier A."/>
            <person name="Kalinowski J."/>
            <person name="Ruckert C."/>
        </authorList>
    </citation>
    <scope>NUCLEOTIDE SEQUENCE</scope>
    <source>
        <strain evidence="3">NBRC 110023</strain>
    </source>
</reference>
<evidence type="ECO:0000259" key="2">
    <source>
        <dbReference type="Pfam" id="PF10026"/>
    </source>
</evidence>
<dbReference type="InterPro" id="IPR018728">
    <property type="entry name" value="DUF2268"/>
</dbReference>
<accession>A0AA37WIP9</accession>
<dbReference type="EMBL" id="BSOT01000005">
    <property type="protein sequence ID" value="GLR69634.1"/>
    <property type="molecule type" value="Genomic_DNA"/>
</dbReference>
<feature type="signal peptide" evidence="1">
    <location>
        <begin position="1"/>
        <end position="23"/>
    </location>
</feature>
<dbReference type="RefSeq" id="WP_284215957.1">
    <property type="nucleotide sequence ID" value="NZ_BSOT01000005.1"/>
</dbReference>
<evidence type="ECO:0000256" key="1">
    <source>
        <dbReference type="SAM" id="SignalP"/>
    </source>
</evidence>
<feature type="domain" description="DUF2268" evidence="2">
    <location>
        <begin position="118"/>
        <end position="243"/>
    </location>
</feature>
<keyword evidence="4" id="KW-1185">Reference proteome</keyword>
<reference evidence="3" key="2">
    <citation type="submission" date="2023-01" db="EMBL/GenBank/DDBJ databases">
        <title>Draft genome sequence of Agaribacter marinus strain NBRC 110023.</title>
        <authorList>
            <person name="Sun Q."/>
            <person name="Mori K."/>
        </authorList>
    </citation>
    <scope>NUCLEOTIDE SEQUENCE</scope>
    <source>
        <strain evidence="3">NBRC 110023</strain>
    </source>
</reference>
<keyword evidence="1" id="KW-0732">Signal</keyword>